<organism evidence="1 2">
    <name type="scientific">Rhizodiscina lignyota</name>
    <dbReference type="NCBI Taxonomy" id="1504668"/>
    <lineage>
        <taxon>Eukaryota</taxon>
        <taxon>Fungi</taxon>
        <taxon>Dikarya</taxon>
        <taxon>Ascomycota</taxon>
        <taxon>Pezizomycotina</taxon>
        <taxon>Dothideomycetes</taxon>
        <taxon>Pleosporomycetidae</taxon>
        <taxon>Aulographales</taxon>
        <taxon>Rhizodiscinaceae</taxon>
        <taxon>Rhizodiscina</taxon>
    </lineage>
</organism>
<name>A0A9P4M6U3_9PEZI</name>
<gene>
    <name evidence="1" type="ORF">NA57DRAFT_55241</name>
</gene>
<evidence type="ECO:0000313" key="1">
    <source>
        <dbReference type="EMBL" id="KAF2099265.1"/>
    </source>
</evidence>
<evidence type="ECO:0000313" key="2">
    <source>
        <dbReference type="Proteomes" id="UP000799772"/>
    </source>
</evidence>
<accession>A0A9P4M6U3</accession>
<reference evidence="1" key="1">
    <citation type="journal article" date="2020" name="Stud. Mycol.">
        <title>101 Dothideomycetes genomes: a test case for predicting lifestyles and emergence of pathogens.</title>
        <authorList>
            <person name="Haridas S."/>
            <person name="Albert R."/>
            <person name="Binder M."/>
            <person name="Bloem J."/>
            <person name="Labutti K."/>
            <person name="Salamov A."/>
            <person name="Andreopoulos B."/>
            <person name="Baker S."/>
            <person name="Barry K."/>
            <person name="Bills G."/>
            <person name="Bluhm B."/>
            <person name="Cannon C."/>
            <person name="Castanera R."/>
            <person name="Culley D."/>
            <person name="Daum C."/>
            <person name="Ezra D."/>
            <person name="Gonzalez J."/>
            <person name="Henrissat B."/>
            <person name="Kuo A."/>
            <person name="Liang C."/>
            <person name="Lipzen A."/>
            <person name="Lutzoni F."/>
            <person name="Magnuson J."/>
            <person name="Mondo S."/>
            <person name="Nolan M."/>
            <person name="Ohm R."/>
            <person name="Pangilinan J."/>
            <person name="Park H.-J."/>
            <person name="Ramirez L."/>
            <person name="Alfaro M."/>
            <person name="Sun H."/>
            <person name="Tritt A."/>
            <person name="Yoshinaga Y."/>
            <person name="Zwiers L.-H."/>
            <person name="Turgeon B."/>
            <person name="Goodwin S."/>
            <person name="Spatafora J."/>
            <person name="Crous P."/>
            <person name="Grigoriev I."/>
        </authorList>
    </citation>
    <scope>NUCLEOTIDE SEQUENCE</scope>
    <source>
        <strain evidence="1">CBS 133067</strain>
    </source>
</reference>
<keyword evidence="2" id="KW-1185">Reference proteome</keyword>
<proteinExistence type="predicted"/>
<comment type="caution">
    <text evidence="1">The sequence shown here is derived from an EMBL/GenBank/DDBJ whole genome shotgun (WGS) entry which is preliminary data.</text>
</comment>
<dbReference type="AlphaFoldDB" id="A0A9P4M6U3"/>
<dbReference type="EMBL" id="ML978125">
    <property type="protein sequence ID" value="KAF2099265.1"/>
    <property type="molecule type" value="Genomic_DNA"/>
</dbReference>
<protein>
    <submittedName>
        <fullName evidence="1">Uncharacterized protein</fullName>
    </submittedName>
</protein>
<dbReference type="Proteomes" id="UP000799772">
    <property type="component" value="Unassembled WGS sequence"/>
</dbReference>
<sequence>MASPSTDAQQQAIVDMMLGVFTEQLPAAQRQLGPQGAPGQHDNREILIQQEMLTPRANRSTRAIVHSGQNTYIRNFWIFTERLRDAATLFSKETVKLKIPSMLRSLFKGVVRIEKSRG</sequence>